<name>A0ACB9MBG5_9MYRT</name>
<keyword evidence="2" id="KW-1185">Reference proteome</keyword>
<proteinExistence type="predicted"/>
<sequence>MLTCSSRYPTSVFPRPPFLCLPNPIRSLPSKPPTSFCYGTTLCSVDPLERPSPRLGCVPCGDFGRDGLLATWLQTCHGLKEVQMVHALVLKCLGLADSYTSNNLISGYVRYGMTDEARKVFDEIPHWGRNVVTWTTMVNGYVRARLEDEALRLFLNAVESGVRPNCKTYVCVLNLCSKRLDVELGRQVHASLVKYGRRNLLVDSAVVQLYGRCGELDGAFCMFDQMHEHDVVSWTTIITACSKSGDGKAALSMFARMLNDRLLPNEHTVCSVLNACGEVGELKVGKQLHGRIVRGMINNDIFVWTALVDMYAKCGEMTNCWKVFDGMRKRNTVTWTSIIAGYAKKGLGEAAINLFREMKKRNIYANEMTAVSILTACGSLTDLRLGAEVHAAMIKKSTRMNAYLGSALVWFYCKCGKYTTASSVLQQLPSRDVVSWTAIISGCTKLGLDGEALERLNDMIQEGVEPNTFTYSSALKACAKLETVLPGKLLHSSANKNYLSSDVYVGSSLVHMYAKCGHVNEAAQVFDRMPERNLVTLKAMIMGYARNGLTQEALKLMFRLREEGVELDDYVVSTVLSSCGDVE</sequence>
<organism evidence="1 2">
    <name type="scientific">Melastoma candidum</name>
    <dbReference type="NCBI Taxonomy" id="119954"/>
    <lineage>
        <taxon>Eukaryota</taxon>
        <taxon>Viridiplantae</taxon>
        <taxon>Streptophyta</taxon>
        <taxon>Embryophyta</taxon>
        <taxon>Tracheophyta</taxon>
        <taxon>Spermatophyta</taxon>
        <taxon>Magnoliopsida</taxon>
        <taxon>eudicotyledons</taxon>
        <taxon>Gunneridae</taxon>
        <taxon>Pentapetalae</taxon>
        <taxon>rosids</taxon>
        <taxon>malvids</taxon>
        <taxon>Myrtales</taxon>
        <taxon>Melastomataceae</taxon>
        <taxon>Melastomatoideae</taxon>
        <taxon>Melastomateae</taxon>
        <taxon>Melastoma</taxon>
    </lineage>
</organism>
<reference evidence="2" key="1">
    <citation type="journal article" date="2023" name="Front. Plant Sci.">
        <title>Chromosomal-level genome assembly of Melastoma candidum provides insights into trichome evolution.</title>
        <authorList>
            <person name="Zhong Y."/>
            <person name="Wu W."/>
            <person name="Sun C."/>
            <person name="Zou P."/>
            <person name="Liu Y."/>
            <person name="Dai S."/>
            <person name="Zhou R."/>
        </authorList>
    </citation>
    <scope>NUCLEOTIDE SEQUENCE [LARGE SCALE GENOMIC DNA]</scope>
</reference>
<protein>
    <submittedName>
        <fullName evidence="1">Uncharacterized protein</fullName>
    </submittedName>
</protein>
<dbReference type="EMBL" id="CM042889">
    <property type="protein sequence ID" value="KAI4320634.1"/>
    <property type="molecule type" value="Genomic_DNA"/>
</dbReference>
<evidence type="ECO:0000313" key="2">
    <source>
        <dbReference type="Proteomes" id="UP001057402"/>
    </source>
</evidence>
<comment type="caution">
    <text evidence="1">The sequence shown here is derived from an EMBL/GenBank/DDBJ whole genome shotgun (WGS) entry which is preliminary data.</text>
</comment>
<dbReference type="Proteomes" id="UP001057402">
    <property type="component" value="Chromosome 10"/>
</dbReference>
<gene>
    <name evidence="1" type="ORF">MLD38_034092</name>
</gene>
<accession>A0ACB9MBG5</accession>
<evidence type="ECO:0000313" key="1">
    <source>
        <dbReference type="EMBL" id="KAI4320634.1"/>
    </source>
</evidence>